<protein>
    <recommendedName>
        <fullName evidence="2">Macrodomain Ori protein</fullName>
    </recommendedName>
</protein>
<dbReference type="Proteomes" id="UP001589628">
    <property type="component" value="Unassembled WGS sequence"/>
</dbReference>
<dbReference type="Pfam" id="PF04219">
    <property type="entry name" value="DUF413"/>
    <property type="match status" value="1"/>
</dbReference>
<proteinExistence type="inferred from homology"/>
<evidence type="ECO:0000256" key="3">
    <source>
        <dbReference type="SAM" id="MobiDB-lite"/>
    </source>
</evidence>
<accession>A0ABV5ZEV9</accession>
<name>A0ABV5ZEV9_9GAMM</name>
<dbReference type="InterPro" id="IPR007335">
    <property type="entry name" value="DUF413"/>
</dbReference>
<sequence length="119" mass="13534">MSKDRQYYLKKPYFDDENYPYGLAGSGDFSIKETKLITQYGTLFRALMDGLLPPVDPDDHQLMSVVKGEAPADNDMHRAWVKYLKKINDDTYVPSMSLSSVREGEDTDFSEGGSDYDDD</sequence>
<evidence type="ECO:0000313" key="4">
    <source>
        <dbReference type="EMBL" id="MFB9887823.1"/>
    </source>
</evidence>
<keyword evidence="5" id="KW-1185">Reference proteome</keyword>
<dbReference type="RefSeq" id="WP_051527586.1">
    <property type="nucleotide sequence ID" value="NZ_JAUESS010000012.1"/>
</dbReference>
<evidence type="ECO:0000256" key="1">
    <source>
        <dbReference type="ARBA" id="ARBA00093464"/>
    </source>
</evidence>
<dbReference type="EMBL" id="JBHLZN010000006">
    <property type="protein sequence ID" value="MFB9887823.1"/>
    <property type="molecule type" value="Genomic_DNA"/>
</dbReference>
<organism evidence="4 5">
    <name type="scientific">Balneatrix alpica</name>
    <dbReference type="NCBI Taxonomy" id="75684"/>
    <lineage>
        <taxon>Bacteria</taxon>
        <taxon>Pseudomonadati</taxon>
        <taxon>Pseudomonadota</taxon>
        <taxon>Gammaproteobacteria</taxon>
        <taxon>Oceanospirillales</taxon>
        <taxon>Balneatrichaceae</taxon>
        <taxon>Balneatrix</taxon>
    </lineage>
</organism>
<evidence type="ECO:0000313" key="5">
    <source>
        <dbReference type="Proteomes" id="UP001589628"/>
    </source>
</evidence>
<feature type="region of interest" description="Disordered" evidence="3">
    <location>
        <begin position="95"/>
        <end position="119"/>
    </location>
</feature>
<comment type="similarity">
    <text evidence="1">Belongs to the MaoP family.</text>
</comment>
<comment type="caution">
    <text evidence="4">The sequence shown here is derived from an EMBL/GenBank/DDBJ whole genome shotgun (WGS) entry which is preliminary data.</text>
</comment>
<evidence type="ECO:0000256" key="2">
    <source>
        <dbReference type="ARBA" id="ARBA00093628"/>
    </source>
</evidence>
<gene>
    <name evidence="4" type="primary">maoP</name>
    <name evidence="4" type="ORF">ACFFLH_15515</name>
</gene>
<reference evidence="4 5" key="1">
    <citation type="submission" date="2024-09" db="EMBL/GenBank/DDBJ databases">
        <authorList>
            <person name="Sun Q."/>
            <person name="Mori K."/>
        </authorList>
    </citation>
    <scope>NUCLEOTIDE SEQUENCE [LARGE SCALE GENOMIC DNA]</scope>
    <source>
        <strain evidence="4 5">ATCC 51285</strain>
    </source>
</reference>
<feature type="compositionally biased region" description="Acidic residues" evidence="3">
    <location>
        <begin position="105"/>
        <end position="119"/>
    </location>
</feature>